<evidence type="ECO:0000259" key="12">
    <source>
        <dbReference type="PROSITE" id="PS50109"/>
    </source>
</evidence>
<proteinExistence type="predicted"/>
<dbReference type="Gene3D" id="1.10.287.130">
    <property type="match status" value="1"/>
</dbReference>
<keyword evidence="10 11" id="KW-0472">Membrane</keyword>
<evidence type="ECO:0000259" key="13">
    <source>
        <dbReference type="PROSITE" id="PS50885"/>
    </source>
</evidence>
<dbReference type="InterPro" id="IPR005467">
    <property type="entry name" value="His_kinase_dom"/>
</dbReference>
<reference evidence="14 15" key="1">
    <citation type="submission" date="2016-11" db="EMBL/GenBank/DDBJ databases">
        <authorList>
            <person name="Jaros S."/>
            <person name="Januszkiewicz K."/>
            <person name="Wedrychowicz H."/>
        </authorList>
    </citation>
    <scope>NUCLEOTIDE SEQUENCE [LARGE SCALE GENOMIC DNA]</scope>
    <source>
        <strain evidence="14 15">GAS242</strain>
    </source>
</reference>
<dbReference type="InterPro" id="IPR036890">
    <property type="entry name" value="HATPase_C_sf"/>
</dbReference>
<evidence type="ECO:0000256" key="10">
    <source>
        <dbReference type="ARBA" id="ARBA00023136"/>
    </source>
</evidence>
<protein>
    <recommendedName>
        <fullName evidence="3">histidine kinase</fullName>
        <ecNumber evidence="3">2.7.13.3</ecNumber>
    </recommendedName>
</protein>
<dbReference type="GO" id="GO:0005886">
    <property type="term" value="C:plasma membrane"/>
    <property type="evidence" value="ECO:0007669"/>
    <property type="project" value="TreeGrafter"/>
</dbReference>
<dbReference type="PANTHER" id="PTHR45436:SF8">
    <property type="entry name" value="HISTIDINE KINASE"/>
    <property type="match status" value="1"/>
</dbReference>
<dbReference type="InterPro" id="IPR050428">
    <property type="entry name" value="TCS_sensor_his_kinase"/>
</dbReference>
<dbReference type="PANTHER" id="PTHR45436">
    <property type="entry name" value="SENSOR HISTIDINE KINASE YKOH"/>
    <property type="match status" value="1"/>
</dbReference>
<evidence type="ECO:0000256" key="9">
    <source>
        <dbReference type="ARBA" id="ARBA00023012"/>
    </source>
</evidence>
<keyword evidence="4" id="KW-0597">Phosphoprotein</keyword>
<dbReference type="InterPro" id="IPR004358">
    <property type="entry name" value="Sig_transdc_His_kin-like_C"/>
</dbReference>
<dbReference type="CDD" id="cd06225">
    <property type="entry name" value="HAMP"/>
    <property type="match status" value="1"/>
</dbReference>
<sequence>MCSVRLSDLRRTTSFRLALLFLALFGAASLTLFGFLYWQTAGYLQSGTDEWLTRELAGLVAASPSQLIEHLNEHAARDPEGDRPFALFDAAGHGVAGKVANLPTPSPSDRPFEFRLNRRGEAVTFRGLAHRLPSGDVVLVSQNVHEMHEFRELLVGAMAWGGLLVLIMGLAGAAVIGAGSVRRIDEVAHAIERIVNGNLAERLPTRGTAGDLDRLVDVVNGMLDDIERLMHEVKGVSDGIAHDLRTPLTRLLAGLERAARRAASVDEFATAVDEAIVETKAVLSTFGAMLRISEVEDGARRTGFTTLDLAAIAADVRDFYEPLAEGKGVSFSLKDESGGSAKMAGDPSLLFEAIGNLVDNAIKFTPPGRRVALRIFRANENLGIIVTDTGPGIPAEEREAVLRRFYRAERSRHTPGTGLGLSLVAAVARLHGLDLVIEDAKPGCRVTLRREGASTWPTLAAAITRDTRPAALGR</sequence>
<keyword evidence="5" id="KW-0808">Transferase</keyword>
<evidence type="ECO:0000256" key="6">
    <source>
        <dbReference type="ARBA" id="ARBA00022692"/>
    </source>
</evidence>
<dbReference type="SUPFAM" id="SSF55874">
    <property type="entry name" value="ATPase domain of HSP90 chaperone/DNA topoisomerase II/histidine kinase"/>
    <property type="match status" value="1"/>
</dbReference>
<dbReference type="GO" id="GO:0000155">
    <property type="term" value="F:phosphorelay sensor kinase activity"/>
    <property type="evidence" value="ECO:0007669"/>
    <property type="project" value="InterPro"/>
</dbReference>
<evidence type="ECO:0000256" key="8">
    <source>
        <dbReference type="ARBA" id="ARBA00022989"/>
    </source>
</evidence>
<dbReference type="AlphaFoldDB" id="A0A1M5KY54"/>
<evidence type="ECO:0000256" key="1">
    <source>
        <dbReference type="ARBA" id="ARBA00000085"/>
    </source>
</evidence>
<evidence type="ECO:0000313" key="15">
    <source>
        <dbReference type="Proteomes" id="UP000190675"/>
    </source>
</evidence>
<dbReference type="PROSITE" id="PS50109">
    <property type="entry name" value="HIS_KIN"/>
    <property type="match status" value="1"/>
</dbReference>
<dbReference type="Proteomes" id="UP000190675">
    <property type="component" value="Chromosome I"/>
</dbReference>
<evidence type="ECO:0000256" key="7">
    <source>
        <dbReference type="ARBA" id="ARBA00022777"/>
    </source>
</evidence>
<feature type="transmembrane region" description="Helical" evidence="11">
    <location>
        <begin position="15"/>
        <end position="38"/>
    </location>
</feature>
<dbReference type="InterPro" id="IPR003594">
    <property type="entry name" value="HATPase_dom"/>
</dbReference>
<dbReference type="Pfam" id="PF00672">
    <property type="entry name" value="HAMP"/>
    <property type="match status" value="1"/>
</dbReference>
<keyword evidence="8 11" id="KW-1133">Transmembrane helix</keyword>
<feature type="domain" description="HAMP" evidence="13">
    <location>
        <begin position="178"/>
        <end position="231"/>
    </location>
</feature>
<comment type="subcellular location">
    <subcellularLocation>
        <location evidence="2">Membrane</location>
    </subcellularLocation>
</comment>
<dbReference type="EMBL" id="LT670818">
    <property type="protein sequence ID" value="SHG57666.1"/>
    <property type="molecule type" value="Genomic_DNA"/>
</dbReference>
<evidence type="ECO:0000256" key="2">
    <source>
        <dbReference type="ARBA" id="ARBA00004370"/>
    </source>
</evidence>
<evidence type="ECO:0000256" key="4">
    <source>
        <dbReference type="ARBA" id="ARBA00022553"/>
    </source>
</evidence>
<dbReference type="InterPro" id="IPR003660">
    <property type="entry name" value="HAMP_dom"/>
</dbReference>
<keyword evidence="6 11" id="KW-0812">Transmembrane</keyword>
<keyword evidence="7 14" id="KW-0418">Kinase</keyword>
<keyword evidence="9" id="KW-0902">Two-component regulatory system</keyword>
<comment type="catalytic activity">
    <reaction evidence="1">
        <text>ATP + protein L-histidine = ADP + protein N-phospho-L-histidine.</text>
        <dbReference type="EC" id="2.7.13.3"/>
    </reaction>
</comment>
<dbReference type="Gene3D" id="3.30.565.10">
    <property type="entry name" value="Histidine kinase-like ATPase, C-terminal domain"/>
    <property type="match status" value="1"/>
</dbReference>
<organism evidence="14 15">
    <name type="scientific">Bradyrhizobium erythrophlei</name>
    <dbReference type="NCBI Taxonomy" id="1437360"/>
    <lineage>
        <taxon>Bacteria</taxon>
        <taxon>Pseudomonadati</taxon>
        <taxon>Pseudomonadota</taxon>
        <taxon>Alphaproteobacteria</taxon>
        <taxon>Hyphomicrobiales</taxon>
        <taxon>Nitrobacteraceae</taxon>
        <taxon>Bradyrhizobium</taxon>
    </lineage>
</organism>
<dbReference type="PROSITE" id="PS50885">
    <property type="entry name" value="HAMP"/>
    <property type="match status" value="1"/>
</dbReference>
<evidence type="ECO:0000313" key="14">
    <source>
        <dbReference type="EMBL" id="SHG57666.1"/>
    </source>
</evidence>
<dbReference type="SUPFAM" id="SSF47384">
    <property type="entry name" value="Homodimeric domain of signal transducing histidine kinase"/>
    <property type="match status" value="1"/>
</dbReference>
<feature type="domain" description="Histidine kinase" evidence="12">
    <location>
        <begin position="239"/>
        <end position="454"/>
    </location>
</feature>
<dbReference type="SMART" id="SM00387">
    <property type="entry name" value="HATPase_c"/>
    <property type="match status" value="1"/>
</dbReference>
<gene>
    <name evidence="14" type="ORF">SAMN05444169_3139</name>
</gene>
<dbReference type="InterPro" id="IPR036097">
    <property type="entry name" value="HisK_dim/P_sf"/>
</dbReference>
<feature type="transmembrane region" description="Helical" evidence="11">
    <location>
        <begin position="153"/>
        <end position="176"/>
    </location>
</feature>
<dbReference type="SMART" id="SM00388">
    <property type="entry name" value="HisKA"/>
    <property type="match status" value="1"/>
</dbReference>
<dbReference type="CDD" id="cd00082">
    <property type="entry name" value="HisKA"/>
    <property type="match status" value="1"/>
</dbReference>
<evidence type="ECO:0000256" key="3">
    <source>
        <dbReference type="ARBA" id="ARBA00012438"/>
    </source>
</evidence>
<evidence type="ECO:0000256" key="5">
    <source>
        <dbReference type="ARBA" id="ARBA00022679"/>
    </source>
</evidence>
<dbReference type="Pfam" id="PF02518">
    <property type="entry name" value="HATPase_c"/>
    <property type="match status" value="1"/>
</dbReference>
<name>A0A1M5KY54_9BRAD</name>
<dbReference type="SMART" id="SM00304">
    <property type="entry name" value="HAMP"/>
    <property type="match status" value="1"/>
</dbReference>
<dbReference type="PRINTS" id="PR00344">
    <property type="entry name" value="BCTRLSENSOR"/>
</dbReference>
<accession>A0A1M5KY54</accession>
<dbReference type="InterPro" id="IPR003661">
    <property type="entry name" value="HisK_dim/P_dom"/>
</dbReference>
<dbReference type="EC" id="2.7.13.3" evidence="3"/>
<dbReference type="OrthoDB" id="9815202at2"/>
<evidence type="ECO:0000256" key="11">
    <source>
        <dbReference type="SAM" id="Phobius"/>
    </source>
</evidence>